<reference evidence="1 2" key="1">
    <citation type="submission" date="2019-05" db="EMBL/GenBank/DDBJ databases">
        <title>Another draft genome of Portunus trituberculatus and its Hox gene families provides insights of decapod evolution.</title>
        <authorList>
            <person name="Jeong J.-H."/>
            <person name="Song I."/>
            <person name="Kim S."/>
            <person name="Choi T."/>
            <person name="Kim D."/>
            <person name="Ryu S."/>
            <person name="Kim W."/>
        </authorList>
    </citation>
    <scope>NUCLEOTIDE SEQUENCE [LARGE SCALE GENOMIC DNA]</scope>
    <source>
        <tissue evidence="1">Muscle</tissue>
    </source>
</reference>
<dbReference type="Proteomes" id="UP000324222">
    <property type="component" value="Unassembled WGS sequence"/>
</dbReference>
<organism evidence="1 2">
    <name type="scientific">Portunus trituberculatus</name>
    <name type="common">Swimming crab</name>
    <name type="synonym">Neptunus trituberculatus</name>
    <dbReference type="NCBI Taxonomy" id="210409"/>
    <lineage>
        <taxon>Eukaryota</taxon>
        <taxon>Metazoa</taxon>
        <taxon>Ecdysozoa</taxon>
        <taxon>Arthropoda</taxon>
        <taxon>Crustacea</taxon>
        <taxon>Multicrustacea</taxon>
        <taxon>Malacostraca</taxon>
        <taxon>Eumalacostraca</taxon>
        <taxon>Eucarida</taxon>
        <taxon>Decapoda</taxon>
        <taxon>Pleocyemata</taxon>
        <taxon>Brachyura</taxon>
        <taxon>Eubrachyura</taxon>
        <taxon>Portunoidea</taxon>
        <taxon>Portunidae</taxon>
        <taxon>Portuninae</taxon>
        <taxon>Portunus</taxon>
    </lineage>
</organism>
<proteinExistence type="predicted"/>
<sequence length="107" mass="12580">MTSVPVLLWMESELRRLSPPDQSTYCSTDSRLRFLSIDKTVDYMNLWDDFYRSRSLIHVEDFAPPTRNKLKVFYVNVRIFRNKFSELEEIGFTDGCDVIGVTVMVKC</sequence>
<evidence type="ECO:0000313" key="2">
    <source>
        <dbReference type="Proteomes" id="UP000324222"/>
    </source>
</evidence>
<name>A0A5B7CKN9_PORTR</name>
<dbReference type="EMBL" id="VSRR010000066">
    <property type="protein sequence ID" value="MPC09361.1"/>
    <property type="molecule type" value="Genomic_DNA"/>
</dbReference>
<evidence type="ECO:0000313" key="1">
    <source>
        <dbReference type="EMBL" id="MPC09361.1"/>
    </source>
</evidence>
<comment type="caution">
    <text evidence="1">The sequence shown here is derived from an EMBL/GenBank/DDBJ whole genome shotgun (WGS) entry which is preliminary data.</text>
</comment>
<protein>
    <submittedName>
        <fullName evidence="1">Uncharacterized protein</fullName>
    </submittedName>
</protein>
<accession>A0A5B7CKN9</accession>
<keyword evidence="2" id="KW-1185">Reference proteome</keyword>
<dbReference type="AlphaFoldDB" id="A0A5B7CKN9"/>
<gene>
    <name evidence="1" type="ORF">E2C01_001970</name>
</gene>